<gene>
    <name evidence="2" type="ordered locus">LOC_Os11g15200</name>
</gene>
<protein>
    <submittedName>
        <fullName evidence="2">Uncharacterized protein</fullName>
    </submittedName>
</protein>
<accession>Q2R7R6</accession>
<dbReference type="AlphaFoldDB" id="Q2R7R6"/>
<dbReference type="EMBL" id="AC145364">
    <property type="protein sequence ID" value="AAX96693.1"/>
    <property type="molecule type" value="Genomic_DNA"/>
</dbReference>
<dbReference type="Proteomes" id="UP000000763">
    <property type="component" value="Chromosome 11"/>
</dbReference>
<evidence type="ECO:0000256" key="1">
    <source>
        <dbReference type="SAM" id="MobiDB-lite"/>
    </source>
</evidence>
<evidence type="ECO:0000313" key="2">
    <source>
        <dbReference type="EMBL" id="AAX96693.1"/>
    </source>
</evidence>
<organism evidence="2 3">
    <name type="scientific">Oryza sativa subsp. japonica</name>
    <name type="common">Rice</name>
    <dbReference type="NCBI Taxonomy" id="39947"/>
    <lineage>
        <taxon>Eukaryota</taxon>
        <taxon>Viridiplantae</taxon>
        <taxon>Streptophyta</taxon>
        <taxon>Embryophyta</taxon>
        <taxon>Tracheophyta</taxon>
        <taxon>Spermatophyta</taxon>
        <taxon>Magnoliopsida</taxon>
        <taxon>Liliopsida</taxon>
        <taxon>Poales</taxon>
        <taxon>Poaceae</taxon>
        <taxon>BOP clade</taxon>
        <taxon>Oryzoideae</taxon>
        <taxon>Oryzeae</taxon>
        <taxon>Oryzinae</taxon>
        <taxon>Oryza</taxon>
        <taxon>Oryza sativa</taxon>
    </lineage>
</organism>
<proteinExistence type="predicted"/>
<sequence>MARVAHGHRRKEHHLRSHPHEAFPPPPTRFSLQPSGTRREPPQLLGPHQLDLAATKLVVAKSGGPKDQGKDEVQWWQGWA</sequence>
<reference evidence="3" key="1">
    <citation type="journal article" date="2005" name="Nature">
        <title>The map-based sequence of the rice genome.</title>
        <authorList>
            <consortium name="International rice genome sequencing project (IRGSP)"/>
            <person name="Matsumoto T."/>
            <person name="Wu J."/>
            <person name="Kanamori H."/>
            <person name="Katayose Y."/>
            <person name="Fujisawa M."/>
            <person name="Namiki N."/>
            <person name="Mizuno H."/>
            <person name="Yamamoto K."/>
            <person name="Antonio B.A."/>
            <person name="Baba T."/>
            <person name="Sakata K."/>
            <person name="Nagamura Y."/>
            <person name="Aoki H."/>
            <person name="Arikawa K."/>
            <person name="Arita K."/>
            <person name="Bito T."/>
            <person name="Chiden Y."/>
            <person name="Fujitsuka N."/>
            <person name="Fukunaka R."/>
            <person name="Hamada M."/>
            <person name="Harada C."/>
            <person name="Hayashi A."/>
            <person name="Hijishita S."/>
            <person name="Honda M."/>
            <person name="Hosokawa S."/>
            <person name="Ichikawa Y."/>
            <person name="Idonuma A."/>
            <person name="Iijima M."/>
            <person name="Ikeda M."/>
            <person name="Ikeno M."/>
            <person name="Ito K."/>
            <person name="Ito S."/>
            <person name="Ito T."/>
            <person name="Ito Y."/>
            <person name="Ito Y."/>
            <person name="Iwabuchi A."/>
            <person name="Kamiya K."/>
            <person name="Karasawa W."/>
            <person name="Kurita K."/>
            <person name="Katagiri S."/>
            <person name="Kikuta A."/>
            <person name="Kobayashi H."/>
            <person name="Kobayashi N."/>
            <person name="Machita K."/>
            <person name="Maehara T."/>
            <person name="Masukawa M."/>
            <person name="Mizubayashi T."/>
            <person name="Mukai Y."/>
            <person name="Nagasaki H."/>
            <person name="Nagata Y."/>
            <person name="Naito S."/>
            <person name="Nakashima M."/>
            <person name="Nakama Y."/>
            <person name="Nakamichi Y."/>
            <person name="Nakamura M."/>
            <person name="Meguro A."/>
            <person name="Negishi M."/>
            <person name="Ohta I."/>
            <person name="Ohta T."/>
            <person name="Okamoto M."/>
            <person name="Ono N."/>
            <person name="Saji S."/>
            <person name="Sakaguchi M."/>
            <person name="Sakai K."/>
            <person name="Shibata M."/>
            <person name="Shimokawa T."/>
            <person name="Song J."/>
            <person name="Takazaki Y."/>
            <person name="Terasawa K."/>
            <person name="Tsugane M."/>
            <person name="Tsuji K."/>
            <person name="Ueda S."/>
            <person name="Waki K."/>
            <person name="Yamagata H."/>
            <person name="Yamamoto M."/>
            <person name="Yamamoto S."/>
            <person name="Yamane H."/>
            <person name="Yoshiki S."/>
            <person name="Yoshihara R."/>
            <person name="Yukawa K."/>
            <person name="Zhong H."/>
            <person name="Yano M."/>
            <person name="Yuan Q."/>
            <person name="Ouyang S."/>
            <person name="Liu J."/>
            <person name="Jones K.M."/>
            <person name="Gansberger K."/>
            <person name="Moffat K."/>
            <person name="Hill J."/>
            <person name="Bera J."/>
            <person name="Fadrosh D."/>
            <person name="Jin S."/>
            <person name="Johri S."/>
            <person name="Kim M."/>
            <person name="Overton L."/>
            <person name="Reardon M."/>
            <person name="Tsitrin T."/>
            <person name="Vuong H."/>
            <person name="Weaver B."/>
            <person name="Ciecko A."/>
            <person name="Tallon L."/>
            <person name="Jackson J."/>
            <person name="Pai G."/>
            <person name="Aken S.V."/>
            <person name="Utterback T."/>
            <person name="Reidmuller S."/>
            <person name="Feldblyum T."/>
            <person name="Hsiao J."/>
            <person name="Zismann V."/>
            <person name="Iobst S."/>
            <person name="de Vazeille A.R."/>
            <person name="Buell C.R."/>
            <person name="Ying K."/>
            <person name="Li Y."/>
            <person name="Lu T."/>
            <person name="Huang Y."/>
            <person name="Zhao Q."/>
            <person name="Feng Q."/>
            <person name="Zhang L."/>
            <person name="Zhu J."/>
            <person name="Weng Q."/>
            <person name="Mu J."/>
            <person name="Lu Y."/>
            <person name="Fan D."/>
            <person name="Liu Y."/>
            <person name="Guan J."/>
            <person name="Zhang Y."/>
            <person name="Yu S."/>
            <person name="Liu X."/>
            <person name="Zhang Y."/>
            <person name="Hong G."/>
            <person name="Han B."/>
            <person name="Choisne N."/>
            <person name="Demange N."/>
            <person name="Orjeda G."/>
            <person name="Samain S."/>
            <person name="Cattolico L."/>
            <person name="Pelletier E."/>
            <person name="Couloux A."/>
            <person name="Segurens B."/>
            <person name="Wincker P."/>
            <person name="D'Hont A."/>
            <person name="Scarpelli C."/>
            <person name="Weissenbach J."/>
            <person name="Salanoubat M."/>
            <person name="Quetier F."/>
            <person name="Yu Y."/>
            <person name="Kim H.R."/>
            <person name="Rambo T."/>
            <person name="Currie J."/>
            <person name="Collura K."/>
            <person name="Luo M."/>
            <person name="Yang T."/>
            <person name="Ammiraju J.S.S."/>
            <person name="Engler F."/>
            <person name="Soderlund C."/>
            <person name="Wing R.A."/>
            <person name="Palmer L.E."/>
            <person name="de la Bastide M."/>
            <person name="Spiegel L."/>
            <person name="Nascimento L."/>
            <person name="Zutavern T."/>
            <person name="O'Shaughnessy A."/>
            <person name="Dike S."/>
            <person name="Dedhia N."/>
            <person name="Preston R."/>
            <person name="Balija V."/>
            <person name="McCombie W.R."/>
            <person name="Chow T."/>
            <person name="Chen H."/>
            <person name="Chung M."/>
            <person name="Chen C."/>
            <person name="Shaw J."/>
            <person name="Wu H."/>
            <person name="Hsiao K."/>
            <person name="Chao Y."/>
            <person name="Chu M."/>
            <person name="Cheng C."/>
            <person name="Hour A."/>
            <person name="Lee P."/>
            <person name="Lin S."/>
            <person name="Lin Y."/>
            <person name="Liou J."/>
            <person name="Liu S."/>
            <person name="Hsing Y."/>
            <person name="Raghuvanshi S."/>
            <person name="Mohanty A."/>
            <person name="Bharti A.K."/>
            <person name="Gaur A."/>
            <person name="Gupta V."/>
            <person name="Kumar D."/>
            <person name="Ravi V."/>
            <person name="Vij S."/>
            <person name="Kapur A."/>
            <person name="Khurana P."/>
            <person name="Khurana P."/>
            <person name="Khurana J.P."/>
            <person name="Tyagi A.K."/>
            <person name="Gaikwad K."/>
            <person name="Singh A."/>
            <person name="Dalal V."/>
            <person name="Srivastava S."/>
            <person name="Dixit A."/>
            <person name="Pal A.K."/>
            <person name="Ghazi I.A."/>
            <person name="Yadav M."/>
            <person name="Pandit A."/>
            <person name="Bhargava A."/>
            <person name="Sureshbabu K."/>
            <person name="Batra K."/>
            <person name="Sharma T.R."/>
            <person name="Mohapatra T."/>
            <person name="Singh N.K."/>
            <person name="Messing J."/>
            <person name="Nelson A.B."/>
            <person name="Fuks G."/>
            <person name="Kavchok S."/>
            <person name="Keizer G."/>
            <person name="Linton E."/>
            <person name="Llaca V."/>
            <person name="Song R."/>
            <person name="Tanyolac B."/>
            <person name="Young S."/>
            <person name="Ho-Il K."/>
            <person name="Hahn J.H."/>
            <person name="Sangsakoo G."/>
            <person name="Vanavichit A."/>
            <person name="de Mattos Luiz.A.T."/>
            <person name="Zimmer P.D."/>
            <person name="Malone G."/>
            <person name="Dellagostin O."/>
            <person name="de Oliveira A.C."/>
            <person name="Bevan M."/>
            <person name="Bancroft I."/>
            <person name="Minx P."/>
            <person name="Cordum H."/>
            <person name="Wilson R."/>
            <person name="Cheng Z."/>
            <person name="Jin W."/>
            <person name="Jiang J."/>
            <person name="Leong S.A."/>
            <person name="Iwama H."/>
            <person name="Gojobori T."/>
            <person name="Itoh T."/>
            <person name="Niimura Y."/>
            <person name="Fujii Y."/>
            <person name="Habara T."/>
            <person name="Sakai H."/>
            <person name="Sato Y."/>
            <person name="Wilson G."/>
            <person name="Kumar K."/>
            <person name="McCouch S."/>
            <person name="Juretic N."/>
            <person name="Hoen D."/>
            <person name="Wright S."/>
            <person name="Bruskiewich R."/>
            <person name="Bureau T."/>
            <person name="Miyao A."/>
            <person name="Hirochika H."/>
            <person name="Nishikawa T."/>
            <person name="Kadowaki K."/>
            <person name="Sugiura M."/>
            <person name="Burr B."/>
            <person name="Sasaki T."/>
        </authorList>
    </citation>
    <scope>NUCLEOTIDE SEQUENCE [LARGE SCALE GENOMIC DNA]</scope>
    <source>
        <strain evidence="3">cv. Nipponbare</strain>
    </source>
</reference>
<feature type="compositionally biased region" description="Basic residues" evidence="1">
    <location>
        <begin position="1"/>
        <end position="17"/>
    </location>
</feature>
<name>Q2R7R6_ORYSJ</name>
<evidence type="ECO:0000313" key="3">
    <source>
        <dbReference type="Proteomes" id="UP000000763"/>
    </source>
</evidence>
<reference evidence="3" key="2">
    <citation type="journal article" date="2008" name="Nucleic Acids Res.">
        <title>The rice annotation project database (RAP-DB): 2008 update.</title>
        <authorList>
            <consortium name="The rice annotation project (RAP)"/>
        </authorList>
    </citation>
    <scope>GENOME REANNOTATION</scope>
    <source>
        <strain evidence="3">cv. Nipponbare</strain>
    </source>
</reference>
<feature type="region of interest" description="Disordered" evidence="1">
    <location>
        <begin position="1"/>
        <end position="80"/>
    </location>
</feature>